<protein>
    <submittedName>
        <fullName evidence="1">Uncharacterized protein</fullName>
    </submittedName>
</protein>
<proteinExistence type="predicted"/>
<organism evidence="1 2">
    <name type="scientific">Naganishia cerealis</name>
    <dbReference type="NCBI Taxonomy" id="610337"/>
    <lineage>
        <taxon>Eukaryota</taxon>
        <taxon>Fungi</taxon>
        <taxon>Dikarya</taxon>
        <taxon>Basidiomycota</taxon>
        <taxon>Agaricomycotina</taxon>
        <taxon>Tremellomycetes</taxon>
        <taxon>Filobasidiales</taxon>
        <taxon>Filobasidiaceae</taxon>
        <taxon>Naganishia</taxon>
    </lineage>
</organism>
<gene>
    <name evidence="1" type="ORF">QFC19_004143</name>
</gene>
<accession>A0ACC2VYF2</accession>
<name>A0ACC2VYF2_9TREE</name>
<keyword evidence="2" id="KW-1185">Reference proteome</keyword>
<reference evidence="1" key="1">
    <citation type="submission" date="2023-04" db="EMBL/GenBank/DDBJ databases">
        <title>Draft Genome sequencing of Naganishia species isolated from polar environments using Oxford Nanopore Technology.</title>
        <authorList>
            <person name="Leo P."/>
            <person name="Venkateswaran K."/>
        </authorList>
    </citation>
    <scope>NUCLEOTIDE SEQUENCE</scope>
    <source>
        <strain evidence="1">MNA-CCFEE 5261</strain>
    </source>
</reference>
<evidence type="ECO:0000313" key="1">
    <source>
        <dbReference type="EMBL" id="KAJ9104009.1"/>
    </source>
</evidence>
<sequence length="1054" mass="116523">MGRRKQQFIDDSDSDSDASQHESDGYNSQEDGDSRLERDLFERKRKRRRTGGKQSAWEGVFGESEEDQGHRSRNDRRGGKSSAAFKPPTFVTSANRQEPAPRQEADENREDHSDSNSESDATEAEEKRDRPPVVRDDSEDEEDDNQTRGLGIGASKSGNGFGGAGIGSGTAGIGARKTGGGIGSGTASSGNAGRTPTFAASTSSTFTLSEMPTQNALASDENNPESPEDASLSMQSGIGTASRARLEETEEGILYPKDEAHAYPQGFGRQVSRRLPNSNAQSRTNSRGSTPGNVGGIGSNQQRAFAVPAATPSSSASQPRPDVTDKDLRHLNSIASTWAARMLAKSGWVPGKGLGADESGKAVPIEANIGLQRGQGIGKGVRTEQSRRDGRARGEVFSSDEEAEGRKNRKSKRDRNAEMGKAQQPSKGDSASWKKQRKVKVKVEHKTYEQLIEEAGGDGAAADSGIGLVLDARGGELKEVSSIAAATASSHWTPSSDKTQLPELRHNLRLILDVTTGDVAALAKEGKGIEEKKKWAVREAEKQERLQRINEDEIARLQSIHTITQHISSLAANVCSADAEDPLKTFEADFNQLIEEFRAEYDEYDLDEVLVGAISQVLAPFFREYEPLKGSDVLLKSLQRWKRAYRYSETDRSEVRSVEVYGATRLPNENGSQAGVMTPFESLIYHLWLPKVRSAINNDWEVTDPQPAVDLVESWGPLLPRFVLDNVIDQLILPKVYKEVRDWSWSPRRAKTGQPVQSLASIVFPWLATLNSKSDHILDEAKIRIGEVMKRWSVKDAIPEELKLWRDVFSRGKWDTLVLLNVLPKLAHHLDSDFEINPRAQEMAPLDRVLAWSSLMRESTFGQLLEEKFFPAWLDTLHFWLIQPNYSAGEVASWYHYWKDYLANYNTSEDTKLTESPRVDHGFRTGLKLMNEAMSLGSEAPGRLAKPEFKPLPDKKSRDKKGKDVRPKAPQPDQPEITFRSIAEQHAVDHNLLFIPTGKSHSATGKQLFKVSKNLDGRGGITVYVGDDAVYAMGEDGSFRPILLDDMVKMASKR</sequence>
<comment type="caution">
    <text evidence="1">The sequence shown here is derived from an EMBL/GenBank/DDBJ whole genome shotgun (WGS) entry which is preliminary data.</text>
</comment>
<evidence type="ECO:0000313" key="2">
    <source>
        <dbReference type="Proteomes" id="UP001241377"/>
    </source>
</evidence>
<dbReference type="Proteomes" id="UP001241377">
    <property type="component" value="Unassembled WGS sequence"/>
</dbReference>
<dbReference type="EMBL" id="JASBWR010000043">
    <property type="protein sequence ID" value="KAJ9104009.1"/>
    <property type="molecule type" value="Genomic_DNA"/>
</dbReference>